<feature type="region of interest" description="Disordered" evidence="4">
    <location>
        <begin position="28"/>
        <end position="64"/>
    </location>
</feature>
<comment type="caution">
    <text evidence="6">The sequence shown here is derived from an EMBL/GenBank/DDBJ whole genome shotgun (WGS) entry which is preliminary data.</text>
</comment>
<keyword evidence="3" id="KW-0539">Nucleus</keyword>
<dbReference type="Gene3D" id="1.25.10.10">
    <property type="entry name" value="Leucine-rich Repeat Variant"/>
    <property type="match status" value="1"/>
</dbReference>
<protein>
    <recommendedName>
        <fullName evidence="5">Pre-rRNA-processing protein Ipi1 N-terminal domain-containing protein</fullName>
    </recommendedName>
</protein>
<dbReference type="GO" id="GO:0005634">
    <property type="term" value="C:nucleus"/>
    <property type="evidence" value="ECO:0007669"/>
    <property type="project" value="UniProtKB-SubCell"/>
</dbReference>
<evidence type="ECO:0000313" key="7">
    <source>
        <dbReference type="Proteomes" id="UP001190700"/>
    </source>
</evidence>
<name>A0AAE0FAN2_9CHLO</name>
<dbReference type="InterPro" id="IPR011989">
    <property type="entry name" value="ARM-like"/>
</dbReference>
<dbReference type="EMBL" id="LGRX02021904">
    <property type="protein sequence ID" value="KAK3256178.1"/>
    <property type="molecule type" value="Genomic_DNA"/>
</dbReference>
<evidence type="ECO:0000256" key="1">
    <source>
        <dbReference type="ARBA" id="ARBA00004123"/>
    </source>
</evidence>
<dbReference type="Proteomes" id="UP001190700">
    <property type="component" value="Unassembled WGS sequence"/>
</dbReference>
<dbReference type="PANTHER" id="PTHR16056">
    <property type="entry name" value="REGULATOR OF MICROTUBULE DYNAMICS PROTEIN"/>
    <property type="match status" value="1"/>
</dbReference>
<gene>
    <name evidence="6" type="ORF">CYMTET_34672</name>
</gene>
<dbReference type="PANTHER" id="PTHR16056:SF2">
    <property type="entry name" value="TESTIS-EXPRESSED PROTEIN 10"/>
    <property type="match status" value="1"/>
</dbReference>
<evidence type="ECO:0000256" key="2">
    <source>
        <dbReference type="ARBA" id="ARBA00006427"/>
    </source>
</evidence>
<comment type="subcellular location">
    <subcellularLocation>
        <location evidence="1">Nucleus</location>
    </subcellularLocation>
</comment>
<organism evidence="6 7">
    <name type="scientific">Cymbomonas tetramitiformis</name>
    <dbReference type="NCBI Taxonomy" id="36881"/>
    <lineage>
        <taxon>Eukaryota</taxon>
        <taxon>Viridiplantae</taxon>
        <taxon>Chlorophyta</taxon>
        <taxon>Pyramimonadophyceae</taxon>
        <taxon>Pyramimonadales</taxon>
        <taxon>Pyramimonadaceae</taxon>
        <taxon>Cymbomonas</taxon>
    </lineage>
</organism>
<proteinExistence type="inferred from homology"/>
<evidence type="ECO:0000256" key="3">
    <source>
        <dbReference type="ARBA" id="ARBA00023242"/>
    </source>
</evidence>
<dbReference type="Pfam" id="PF12333">
    <property type="entry name" value="Ipi1_N"/>
    <property type="match status" value="1"/>
</dbReference>
<sequence>MPKAKKAAAKKAPVADFKKKKYKVGKRLAAPDNETKIDHTSKKIALPSQRVGEQEGGEPVSNRGLSMTELLGQTSHYSSRVRREALVALNEMLLQNPGLVPQHAAHLVDRLAERFSDLEKDCRDAFRALLKSSLLPGLPGPKLLPFLHPLMLHLCCAMTHLGEEVRLDSLVSFDLILQHAPAGTLARYSNE</sequence>
<comment type="similarity">
    <text evidence="2">Belongs to the IPI1/TEX10 family.</text>
</comment>
<evidence type="ECO:0000313" key="6">
    <source>
        <dbReference type="EMBL" id="KAK3256178.1"/>
    </source>
</evidence>
<evidence type="ECO:0000256" key="4">
    <source>
        <dbReference type="SAM" id="MobiDB-lite"/>
    </source>
</evidence>
<dbReference type="InterPro" id="IPR024679">
    <property type="entry name" value="Ipi1_N"/>
</dbReference>
<reference evidence="6 7" key="1">
    <citation type="journal article" date="2015" name="Genome Biol. Evol.">
        <title>Comparative Genomics of a Bacterivorous Green Alga Reveals Evolutionary Causalities and Consequences of Phago-Mixotrophic Mode of Nutrition.</title>
        <authorList>
            <person name="Burns J.A."/>
            <person name="Paasch A."/>
            <person name="Narechania A."/>
            <person name="Kim E."/>
        </authorList>
    </citation>
    <scope>NUCLEOTIDE SEQUENCE [LARGE SCALE GENOMIC DNA]</scope>
    <source>
        <strain evidence="6 7">PLY_AMNH</strain>
    </source>
</reference>
<dbReference type="AlphaFoldDB" id="A0AAE0FAN2"/>
<evidence type="ECO:0000259" key="5">
    <source>
        <dbReference type="Pfam" id="PF12333"/>
    </source>
</evidence>
<accession>A0AAE0FAN2</accession>
<feature type="domain" description="Pre-rRNA-processing protein Ipi1 N-terminal" evidence="5">
    <location>
        <begin position="143"/>
        <end position="183"/>
    </location>
</feature>
<dbReference type="SUPFAM" id="SSF48371">
    <property type="entry name" value="ARM repeat"/>
    <property type="match status" value="1"/>
</dbReference>
<dbReference type="InterPro" id="IPR016024">
    <property type="entry name" value="ARM-type_fold"/>
</dbReference>
<keyword evidence="7" id="KW-1185">Reference proteome</keyword>
<feature type="non-terminal residue" evidence="6">
    <location>
        <position position="191"/>
    </location>
</feature>